<dbReference type="OrthoDB" id="9769314at2"/>
<evidence type="ECO:0008006" key="7">
    <source>
        <dbReference type="Google" id="ProtNLM"/>
    </source>
</evidence>
<dbReference type="InterPro" id="IPR018392">
    <property type="entry name" value="LysM"/>
</dbReference>
<dbReference type="GO" id="GO:0005975">
    <property type="term" value="P:carbohydrate metabolic process"/>
    <property type="evidence" value="ECO:0007669"/>
    <property type="project" value="InterPro"/>
</dbReference>
<organism evidence="5 6">
    <name type="scientific">Herbinix luporum</name>
    <dbReference type="NCBI Taxonomy" id="1679721"/>
    <lineage>
        <taxon>Bacteria</taxon>
        <taxon>Bacillati</taxon>
        <taxon>Bacillota</taxon>
        <taxon>Clostridia</taxon>
        <taxon>Lachnospirales</taxon>
        <taxon>Lachnospiraceae</taxon>
        <taxon>Herbinix</taxon>
    </lineage>
</organism>
<dbReference type="PROSITE" id="PS51910">
    <property type="entry name" value="GH18_2"/>
    <property type="match status" value="1"/>
</dbReference>
<keyword evidence="6" id="KW-1185">Reference proteome</keyword>
<dbReference type="SUPFAM" id="SSF54106">
    <property type="entry name" value="LysM domain"/>
    <property type="match status" value="2"/>
</dbReference>
<accession>A0A0K8J3N3</accession>
<keyword evidence="2" id="KW-0326">Glycosidase</keyword>
<feature type="domain" description="LysM" evidence="3">
    <location>
        <begin position="51"/>
        <end position="94"/>
    </location>
</feature>
<evidence type="ECO:0000259" key="3">
    <source>
        <dbReference type="PROSITE" id="PS51782"/>
    </source>
</evidence>
<protein>
    <recommendedName>
        <fullName evidence="7">LysM peptidoglycan-binding domain-containing protein</fullName>
    </recommendedName>
</protein>
<dbReference type="SMART" id="SM00636">
    <property type="entry name" value="Glyco_18"/>
    <property type="match status" value="1"/>
</dbReference>
<dbReference type="Proteomes" id="UP000196053">
    <property type="component" value="Chromosome I"/>
</dbReference>
<evidence type="ECO:0000313" key="6">
    <source>
        <dbReference type="Proteomes" id="UP000196053"/>
    </source>
</evidence>
<dbReference type="Pfam" id="PF01476">
    <property type="entry name" value="LysM"/>
    <property type="match status" value="2"/>
</dbReference>
<dbReference type="Gene3D" id="3.20.20.80">
    <property type="entry name" value="Glycosidases"/>
    <property type="match status" value="1"/>
</dbReference>
<dbReference type="PROSITE" id="PS51782">
    <property type="entry name" value="LYSM"/>
    <property type="match status" value="2"/>
</dbReference>
<dbReference type="InterPro" id="IPR029070">
    <property type="entry name" value="Chitinase_insertion_sf"/>
</dbReference>
<dbReference type="InterPro" id="IPR036779">
    <property type="entry name" value="LysM_dom_sf"/>
</dbReference>
<evidence type="ECO:0000313" key="5">
    <source>
        <dbReference type="EMBL" id="CUH92236.1"/>
    </source>
</evidence>
<feature type="domain" description="LysM" evidence="3">
    <location>
        <begin position="2"/>
        <end position="46"/>
    </location>
</feature>
<evidence type="ECO:0000259" key="4">
    <source>
        <dbReference type="PROSITE" id="PS51910"/>
    </source>
</evidence>
<dbReference type="CDD" id="cd02874">
    <property type="entry name" value="GH18_CFLE_spore_hydrolase"/>
    <property type="match status" value="1"/>
</dbReference>
<gene>
    <name evidence="5" type="ORF">SD1D_0688</name>
</gene>
<feature type="domain" description="GH18" evidence="4">
    <location>
        <begin position="105"/>
        <end position="423"/>
    </location>
</feature>
<dbReference type="GO" id="GO:0070492">
    <property type="term" value="F:oligosaccharide binding"/>
    <property type="evidence" value="ECO:0007669"/>
    <property type="project" value="TreeGrafter"/>
</dbReference>
<proteinExistence type="predicted"/>
<evidence type="ECO:0000256" key="2">
    <source>
        <dbReference type="ARBA" id="ARBA00023295"/>
    </source>
</evidence>
<evidence type="ECO:0000256" key="1">
    <source>
        <dbReference type="ARBA" id="ARBA00022801"/>
    </source>
</evidence>
<dbReference type="GO" id="GO:0016798">
    <property type="term" value="F:hydrolase activity, acting on glycosyl bonds"/>
    <property type="evidence" value="ECO:0007669"/>
    <property type="project" value="UniProtKB-KW"/>
</dbReference>
<dbReference type="KEGG" id="hsd:SD1D_0688"/>
<dbReference type="SUPFAM" id="SSF51445">
    <property type="entry name" value="(Trans)glycosidases"/>
    <property type="match status" value="1"/>
</dbReference>
<sequence length="425" mass="47672">MIIHVVQPGETLNTIAEQYGVTPERLIIDNELPNPENLVVGQSMIVRIPTEVYTVQPGDTLASIASSYDITTKDLLRNNPWAAVELNPGQTLVITFEEESKLSNALINGYAYPFIDRNTFRKTLPFLTYQSLFTYGFTPEGDLVPLDDSELIGIGYQEGVRPIMMLAPVNAEMNFDSQIAHDMFVNEAGQSRLIDNIVATMQEKGYVGLDIDFEFILPEDRQLFINFISNVKNRLEPLGLLTFVALAPKTSGEMTGLLYEAHDYPAIGAIADIVLLMTYEWGYLYGPPMATAPLNNVRQVLEYGVSVIPREKILMGIPNYAYDWALPFVQGESMAEAITNQEAIARAARYGVTIEFDEAAQAPFYYYTDEQGVQHVVWFDDARSMNAKLGLIPEFQIRGAGVWQIMNFFPALWMVVNELFNIEIG</sequence>
<dbReference type="CDD" id="cd00118">
    <property type="entry name" value="LysM"/>
    <property type="match status" value="2"/>
</dbReference>
<dbReference type="InterPro" id="IPR017853">
    <property type="entry name" value="GH"/>
</dbReference>
<dbReference type="InterPro" id="IPR041704">
    <property type="entry name" value="CFLE_GH18"/>
</dbReference>
<dbReference type="Gene3D" id="3.10.350.10">
    <property type="entry name" value="LysM domain"/>
    <property type="match status" value="2"/>
</dbReference>
<dbReference type="InterPro" id="IPR001223">
    <property type="entry name" value="Glyco_hydro18_cat"/>
</dbReference>
<dbReference type="RefSeq" id="WP_058257620.1">
    <property type="nucleotide sequence ID" value="NZ_LN879430.1"/>
</dbReference>
<dbReference type="PANTHER" id="PTHR46066">
    <property type="entry name" value="CHITINASE DOMAIN-CONTAINING PROTEIN 1 FAMILY MEMBER"/>
    <property type="match status" value="1"/>
</dbReference>
<keyword evidence="1" id="KW-0378">Hydrolase</keyword>
<dbReference type="InterPro" id="IPR011583">
    <property type="entry name" value="Chitinase_II/V-like_cat"/>
</dbReference>
<name>A0A0K8J3N3_9FIRM</name>
<dbReference type="SMART" id="SM00257">
    <property type="entry name" value="LysM"/>
    <property type="match status" value="2"/>
</dbReference>
<dbReference type="EMBL" id="LN879430">
    <property type="protein sequence ID" value="CUH92236.1"/>
    <property type="molecule type" value="Genomic_DNA"/>
</dbReference>
<dbReference type="AlphaFoldDB" id="A0A0K8J3N3"/>
<dbReference type="Gene3D" id="3.10.50.10">
    <property type="match status" value="1"/>
</dbReference>
<dbReference type="GO" id="GO:0008061">
    <property type="term" value="F:chitin binding"/>
    <property type="evidence" value="ECO:0007669"/>
    <property type="project" value="InterPro"/>
</dbReference>
<dbReference type="PANTHER" id="PTHR46066:SF2">
    <property type="entry name" value="CHITINASE DOMAIN-CONTAINING PROTEIN 1"/>
    <property type="match status" value="1"/>
</dbReference>
<reference evidence="6" key="1">
    <citation type="submission" date="2015-09" db="EMBL/GenBank/DDBJ databases">
        <authorList>
            <person name="Wibberg D."/>
        </authorList>
    </citation>
    <scope>NUCLEOTIDE SEQUENCE [LARGE SCALE GENOMIC DNA]</scope>
    <source>
        <strain evidence="6">SD1D</strain>
    </source>
</reference>
<dbReference type="Pfam" id="PF00704">
    <property type="entry name" value="Glyco_hydro_18"/>
    <property type="match status" value="1"/>
</dbReference>
<dbReference type="GO" id="GO:0012505">
    <property type="term" value="C:endomembrane system"/>
    <property type="evidence" value="ECO:0007669"/>
    <property type="project" value="TreeGrafter"/>
</dbReference>